<dbReference type="RefSeq" id="WP_120114478.1">
    <property type="nucleotide sequence ID" value="NZ_QXQB01000010.1"/>
</dbReference>
<comment type="caution">
    <text evidence="1">The sequence shown here is derived from an EMBL/GenBank/DDBJ whole genome shotgun (WGS) entry which is preliminary data.</text>
</comment>
<dbReference type="AlphaFoldDB" id="A0A3A6P9T8"/>
<gene>
    <name evidence="1" type="ORF">D3P09_26620</name>
</gene>
<dbReference type="EMBL" id="QXQB01000010">
    <property type="protein sequence ID" value="RJX36635.1"/>
    <property type="molecule type" value="Genomic_DNA"/>
</dbReference>
<protein>
    <submittedName>
        <fullName evidence="1">Uncharacterized protein</fullName>
    </submittedName>
</protein>
<dbReference type="OrthoDB" id="2627141at2"/>
<keyword evidence="2" id="KW-1185">Reference proteome</keyword>
<sequence>MQIQPIQGLAAIKGINEREARPTVKLEQGQLEGVKRVEIDLRSHTTGRELPADAIQHNSARMFFSPDINHTLDTLLSGPSEQVQDAVYGLFEKNFFSGDSSLTDEDRAGLLEMGLSQAKLLADKFMNASDAAVFTDTVKLLGALAKTRGVDSGTGAITYAELPQKPIGAPDDYVNAGEMMKQFDPEGYRKMQAAILSGDNAGGMLIAFAKKLRQNPEWSKEYLQDRQAFMEGLHNTKLPNRFEEASTDSLADFVSDMNRLLDEAYESGSSLLKENLRSFAALIEGI</sequence>
<organism evidence="1 2">
    <name type="scientific">Paenibacillus pinisoli</name>
    <dbReference type="NCBI Taxonomy" id="1276110"/>
    <lineage>
        <taxon>Bacteria</taxon>
        <taxon>Bacillati</taxon>
        <taxon>Bacillota</taxon>
        <taxon>Bacilli</taxon>
        <taxon>Bacillales</taxon>
        <taxon>Paenibacillaceae</taxon>
        <taxon>Paenibacillus</taxon>
    </lineage>
</organism>
<accession>A0A3A6P9T8</accession>
<dbReference type="Proteomes" id="UP000267798">
    <property type="component" value="Unassembled WGS sequence"/>
</dbReference>
<name>A0A3A6P9T8_9BACL</name>
<evidence type="ECO:0000313" key="2">
    <source>
        <dbReference type="Proteomes" id="UP000267798"/>
    </source>
</evidence>
<evidence type="ECO:0000313" key="1">
    <source>
        <dbReference type="EMBL" id="RJX36635.1"/>
    </source>
</evidence>
<proteinExistence type="predicted"/>
<reference evidence="1 2" key="1">
    <citation type="submission" date="2018-09" db="EMBL/GenBank/DDBJ databases">
        <title>Paenibacillus aracenensis nov. sp. isolated from a cave in southern Spain.</title>
        <authorList>
            <person name="Jurado V."/>
            <person name="Gutierrez-Patricio S."/>
            <person name="Gonzalez-Pimentel J.L."/>
            <person name="Miller A.Z."/>
            <person name="Laiz L."/>
            <person name="Saiz-Jimenez C."/>
        </authorList>
    </citation>
    <scope>NUCLEOTIDE SEQUENCE [LARGE SCALE GENOMIC DNA]</scope>
    <source>
        <strain evidence="1 2">JCM 19203</strain>
    </source>
</reference>